<dbReference type="GO" id="GO:0003723">
    <property type="term" value="F:RNA binding"/>
    <property type="evidence" value="ECO:0007669"/>
    <property type="project" value="InterPro"/>
</dbReference>
<sequence length="589" mass="65627">MIPEAIGSLLHQFSKTRAFRSGLSLHTVVLKNGLQSDVFVSNHVLNLYAKCGNFSFARQVFDEMSERNLVSWSAMISGYDQCGEHLMALDLYSQLRLVPNEYIFASAVSACGSLREVVQGKQIHAQSVKFGYASISFVSNSLISMYMKCGQCSDALSVSASTLEPSHVSYNALITGFIDNKQSEKGFEVFKHMHQKGFVPDQFTFVGLLGFCTESDDLRMGMLLHCQTIKIKLDSTAFIGNVIMTMYARFKLIEEAERAFKLIEEKDVISWNTMITAYSYCDDHGKVLEIFKEMKHEYGIRPDDFTFSSILAACAGHAPIRYGKQIHGHLLKTRPYQDVGVGNALVSMYAKCGCIGYGYTVFKKMLRHNLVSWNTIIAGFGNNGLGGRAIEVFEQMKTLGVKPDSLTFVGLLVSCNHAGLVDKGKDYFNSMDEIYGISPNVLHVSCLVDMLGRAGRLSEAEDNMKKFHYENDPIVLGSLLSACRLHGNVVIGEPLARQLLQLQPQSTSPFVLLSNMYASDEMWDDVADARKIMKGSGLRKEAGHSLVEVKGNFEKFIKGDFSHLRNEEIKDILRTLNWAISMVSANFVT</sequence>
<evidence type="ECO:0000313" key="5">
    <source>
        <dbReference type="Proteomes" id="UP001163823"/>
    </source>
</evidence>
<feature type="repeat" description="PPR" evidence="3">
    <location>
        <begin position="369"/>
        <end position="403"/>
    </location>
</feature>
<feature type="repeat" description="PPR" evidence="3">
    <location>
        <begin position="37"/>
        <end position="71"/>
    </location>
</feature>
<dbReference type="Proteomes" id="UP001163823">
    <property type="component" value="Chromosome 2"/>
</dbReference>
<dbReference type="Gene3D" id="1.25.40.10">
    <property type="entry name" value="Tetratricopeptide repeat domain"/>
    <property type="match status" value="5"/>
</dbReference>
<dbReference type="PANTHER" id="PTHR47926">
    <property type="entry name" value="PENTATRICOPEPTIDE REPEAT-CONTAINING PROTEIN"/>
    <property type="match status" value="1"/>
</dbReference>
<proteinExistence type="inferred from homology"/>
<keyword evidence="5" id="KW-1185">Reference proteome</keyword>
<dbReference type="FunFam" id="1.25.40.10:FF:000351">
    <property type="entry name" value="Pentatricopeptide repeat-containing protein"/>
    <property type="match status" value="1"/>
</dbReference>
<dbReference type="PANTHER" id="PTHR47926:SF452">
    <property type="entry name" value="PENTATRICOPEPTIDE REPEAT-CONTAINING PROTEIN"/>
    <property type="match status" value="1"/>
</dbReference>
<dbReference type="InterPro" id="IPR002885">
    <property type="entry name" value="PPR_rpt"/>
</dbReference>
<organism evidence="4 5">
    <name type="scientific">Quillaja saponaria</name>
    <name type="common">Soap bark tree</name>
    <dbReference type="NCBI Taxonomy" id="32244"/>
    <lineage>
        <taxon>Eukaryota</taxon>
        <taxon>Viridiplantae</taxon>
        <taxon>Streptophyta</taxon>
        <taxon>Embryophyta</taxon>
        <taxon>Tracheophyta</taxon>
        <taxon>Spermatophyta</taxon>
        <taxon>Magnoliopsida</taxon>
        <taxon>eudicotyledons</taxon>
        <taxon>Gunneridae</taxon>
        <taxon>Pentapetalae</taxon>
        <taxon>rosids</taxon>
        <taxon>fabids</taxon>
        <taxon>Fabales</taxon>
        <taxon>Quillajaceae</taxon>
        <taxon>Quillaja</taxon>
    </lineage>
</organism>
<dbReference type="GO" id="GO:0009451">
    <property type="term" value="P:RNA modification"/>
    <property type="evidence" value="ECO:0007669"/>
    <property type="project" value="InterPro"/>
</dbReference>
<comment type="similarity">
    <text evidence="2">Belongs to the PPR family. PCMP-E subfamily.</text>
</comment>
<evidence type="ECO:0000313" key="4">
    <source>
        <dbReference type="EMBL" id="KAJ7979410.1"/>
    </source>
</evidence>
<comment type="caution">
    <text evidence="4">The sequence shown here is derived from an EMBL/GenBank/DDBJ whole genome shotgun (WGS) entry which is preliminary data.</text>
</comment>
<evidence type="ECO:0000256" key="2">
    <source>
        <dbReference type="ARBA" id="ARBA00061659"/>
    </source>
</evidence>
<accession>A0AAD7QDA1</accession>
<dbReference type="AlphaFoldDB" id="A0AAD7QDA1"/>
<dbReference type="InterPro" id="IPR046848">
    <property type="entry name" value="E_motif"/>
</dbReference>
<feature type="repeat" description="PPR" evidence="3">
    <location>
        <begin position="166"/>
        <end position="200"/>
    </location>
</feature>
<dbReference type="PROSITE" id="PS51375">
    <property type="entry name" value="PPR"/>
    <property type="match status" value="4"/>
</dbReference>
<protein>
    <submittedName>
        <fullName evidence="4">Pentatricopeptide repeat-containing protein</fullName>
    </submittedName>
</protein>
<evidence type="ECO:0000256" key="3">
    <source>
        <dbReference type="PROSITE-ProRule" id="PRU00708"/>
    </source>
</evidence>
<dbReference type="EMBL" id="JARAOO010000002">
    <property type="protein sequence ID" value="KAJ7979410.1"/>
    <property type="molecule type" value="Genomic_DNA"/>
</dbReference>
<evidence type="ECO:0000256" key="1">
    <source>
        <dbReference type="ARBA" id="ARBA00022737"/>
    </source>
</evidence>
<feature type="repeat" description="PPR" evidence="3">
    <location>
        <begin position="267"/>
        <end position="302"/>
    </location>
</feature>
<reference evidence="4" key="1">
    <citation type="journal article" date="2023" name="Science">
        <title>Elucidation of the pathway for biosynthesis of saponin adjuvants from the soapbark tree.</title>
        <authorList>
            <person name="Reed J."/>
            <person name="Orme A."/>
            <person name="El-Demerdash A."/>
            <person name="Owen C."/>
            <person name="Martin L.B.B."/>
            <person name="Misra R.C."/>
            <person name="Kikuchi S."/>
            <person name="Rejzek M."/>
            <person name="Martin A.C."/>
            <person name="Harkess A."/>
            <person name="Leebens-Mack J."/>
            <person name="Louveau T."/>
            <person name="Stephenson M.J."/>
            <person name="Osbourn A."/>
        </authorList>
    </citation>
    <scope>NUCLEOTIDE SEQUENCE</scope>
    <source>
        <strain evidence="4">S10</strain>
    </source>
</reference>
<dbReference type="Pfam" id="PF01535">
    <property type="entry name" value="PPR"/>
    <property type="match status" value="3"/>
</dbReference>
<dbReference type="Pfam" id="PF20431">
    <property type="entry name" value="E_motif"/>
    <property type="match status" value="1"/>
</dbReference>
<dbReference type="NCBIfam" id="TIGR00756">
    <property type="entry name" value="PPR"/>
    <property type="match status" value="4"/>
</dbReference>
<dbReference type="InterPro" id="IPR046960">
    <property type="entry name" value="PPR_At4g14850-like_plant"/>
</dbReference>
<gene>
    <name evidence="4" type="ORF">O6P43_002812</name>
</gene>
<dbReference type="FunFam" id="1.25.40.10:FF:000196">
    <property type="entry name" value="Pentatricopeptide repeat-containing protein At4g14850"/>
    <property type="match status" value="1"/>
</dbReference>
<keyword evidence="1" id="KW-0677">Repeat</keyword>
<dbReference type="FunFam" id="1.25.40.10:FF:000090">
    <property type="entry name" value="Pentatricopeptide repeat-containing protein, chloroplastic"/>
    <property type="match status" value="1"/>
</dbReference>
<dbReference type="InterPro" id="IPR011990">
    <property type="entry name" value="TPR-like_helical_dom_sf"/>
</dbReference>
<name>A0AAD7QDA1_QUISA</name>
<dbReference type="Pfam" id="PF13041">
    <property type="entry name" value="PPR_2"/>
    <property type="match status" value="3"/>
</dbReference>
<dbReference type="KEGG" id="qsa:O6P43_002812"/>
<dbReference type="FunFam" id="1.25.40.10:FF:001103">
    <property type="entry name" value="Glycerol-3-phosphate dehydrogenase [NAD(+)]"/>
    <property type="match status" value="1"/>
</dbReference>